<dbReference type="InterPro" id="IPR041657">
    <property type="entry name" value="HTH_17"/>
</dbReference>
<dbReference type="Proteomes" id="UP000594961">
    <property type="component" value="Chromosome"/>
</dbReference>
<sequence length="61" mass="6676">MSKLSYSLKEAAEATGLSEDVVRRAVRAGELPTLHPTVDGRKITKILIPATALREWLGTTR</sequence>
<gene>
    <name evidence="2" type="ORF">INS90_10240</name>
</gene>
<dbReference type="RefSeq" id="WP_197552941.1">
    <property type="nucleotide sequence ID" value="NZ_CP063212.1"/>
</dbReference>
<dbReference type="GO" id="GO:0003677">
    <property type="term" value="F:DNA binding"/>
    <property type="evidence" value="ECO:0007669"/>
    <property type="project" value="InterPro"/>
</dbReference>
<dbReference type="NCBIfam" id="TIGR01764">
    <property type="entry name" value="excise"/>
    <property type="match status" value="1"/>
</dbReference>
<evidence type="ECO:0000313" key="2">
    <source>
        <dbReference type="EMBL" id="QOR47608.1"/>
    </source>
</evidence>
<evidence type="ECO:0000259" key="1">
    <source>
        <dbReference type="Pfam" id="PF12728"/>
    </source>
</evidence>
<dbReference type="AlphaFoldDB" id="A0A7M1R096"/>
<dbReference type="InterPro" id="IPR010093">
    <property type="entry name" value="SinI_DNA-bd"/>
</dbReference>
<dbReference type="Pfam" id="PF12728">
    <property type="entry name" value="HTH_17"/>
    <property type="match status" value="1"/>
</dbReference>
<reference evidence="2 3" key="1">
    <citation type="submission" date="2020-10" db="EMBL/GenBank/DDBJ databases">
        <title>Trueperella pecoris sp. nov. isolated from bovine and porcine specimens.</title>
        <authorList>
            <person name="Schoenecker L."/>
            <person name="Schnydrig P."/>
            <person name="Brodard I."/>
            <person name="Thomann A."/>
            <person name="Hemphill A."/>
            <person name="Rodriguez-Campos S."/>
            <person name="Perreten V."/>
            <person name="Jores J."/>
            <person name="Kittl S."/>
        </authorList>
    </citation>
    <scope>NUCLEOTIDE SEQUENCE [LARGE SCALE GENOMIC DNA]</scope>
    <source>
        <strain evidence="2 3">19OD0592</strain>
    </source>
</reference>
<evidence type="ECO:0000313" key="3">
    <source>
        <dbReference type="Proteomes" id="UP000594961"/>
    </source>
</evidence>
<proteinExistence type="predicted"/>
<dbReference type="EMBL" id="CP063212">
    <property type="protein sequence ID" value="QOR47608.1"/>
    <property type="molecule type" value="Genomic_DNA"/>
</dbReference>
<protein>
    <submittedName>
        <fullName evidence="2">Helix-turn-helix domain-containing protein</fullName>
    </submittedName>
</protein>
<feature type="domain" description="Helix-turn-helix" evidence="1">
    <location>
        <begin position="6"/>
        <end position="57"/>
    </location>
</feature>
<organism evidence="2 3">
    <name type="scientific">Trueperella pecoris</name>
    <dbReference type="NCBI Taxonomy" id="2733571"/>
    <lineage>
        <taxon>Bacteria</taxon>
        <taxon>Bacillati</taxon>
        <taxon>Actinomycetota</taxon>
        <taxon>Actinomycetes</taxon>
        <taxon>Actinomycetales</taxon>
        <taxon>Actinomycetaceae</taxon>
        <taxon>Trueperella</taxon>
    </lineage>
</organism>
<accession>A0A7M1R096</accession>
<name>A0A7M1R096_9ACTO</name>